<sequence>MRKDNQEAEIIQGSFKTDLFSDGEYDGKEVFLKYKYH</sequence>
<comment type="caution">
    <text evidence="1">The sequence shown here is derived from an EMBL/GenBank/DDBJ whole genome shotgun (WGS) entry which is preliminary data.</text>
</comment>
<gene>
    <name evidence="1" type="ORF">R83534S58_LOCUS457</name>
</gene>
<name>A0ABN8W6S5_9PROT</name>
<evidence type="ECO:0000313" key="1">
    <source>
        <dbReference type="EMBL" id="CAI3929716.1"/>
    </source>
</evidence>
<dbReference type="Proteomes" id="UP001154272">
    <property type="component" value="Unassembled WGS sequence"/>
</dbReference>
<organism evidence="1 2">
    <name type="scientific">Commensalibacter papalotli</name>
    <name type="common">ex Botero et al. 2024</name>
    <dbReference type="NCBI Taxonomy" id="2972766"/>
    <lineage>
        <taxon>Bacteria</taxon>
        <taxon>Pseudomonadati</taxon>
        <taxon>Pseudomonadota</taxon>
        <taxon>Alphaproteobacteria</taxon>
        <taxon>Acetobacterales</taxon>
        <taxon>Acetobacteraceae</taxon>
    </lineage>
</organism>
<evidence type="ECO:0008006" key="3">
    <source>
        <dbReference type="Google" id="ProtNLM"/>
    </source>
</evidence>
<accession>A0ABN8W6S5</accession>
<evidence type="ECO:0000313" key="2">
    <source>
        <dbReference type="Proteomes" id="UP001154272"/>
    </source>
</evidence>
<keyword evidence="2" id="KW-1185">Reference proteome</keyword>
<reference evidence="1" key="1">
    <citation type="submission" date="2022-10" db="EMBL/GenBank/DDBJ databases">
        <authorList>
            <person name="Botero Cardona J."/>
        </authorList>
    </citation>
    <scope>NUCLEOTIDE SEQUENCE</scope>
    <source>
        <strain evidence="1">R-83534</strain>
    </source>
</reference>
<dbReference type="EMBL" id="CAMXCH010000001">
    <property type="protein sequence ID" value="CAI3929716.1"/>
    <property type="molecule type" value="Genomic_DNA"/>
</dbReference>
<protein>
    <recommendedName>
        <fullName evidence="3">Transposase</fullName>
    </recommendedName>
</protein>
<proteinExistence type="predicted"/>